<dbReference type="GO" id="GO:0008270">
    <property type="term" value="F:zinc ion binding"/>
    <property type="evidence" value="ECO:0007669"/>
    <property type="project" value="UniProtKB-KW"/>
</dbReference>
<keyword evidence="1" id="KW-0863">Zinc-finger</keyword>
<evidence type="ECO:0000313" key="4">
    <source>
        <dbReference type="Proteomes" id="UP001201163"/>
    </source>
</evidence>
<evidence type="ECO:0000256" key="1">
    <source>
        <dbReference type="PROSITE-ProRule" id="PRU00042"/>
    </source>
</evidence>
<dbReference type="PROSITE" id="PS50157">
    <property type="entry name" value="ZINC_FINGER_C2H2_2"/>
    <property type="match status" value="1"/>
</dbReference>
<accession>A0AAD4QB30</accession>
<dbReference type="Gene3D" id="3.30.160.60">
    <property type="entry name" value="Classic Zinc Finger"/>
    <property type="match status" value="1"/>
</dbReference>
<feature type="domain" description="C2H2-type" evidence="2">
    <location>
        <begin position="193"/>
        <end position="218"/>
    </location>
</feature>
<gene>
    <name evidence="3" type="ORF">EDB92DRAFT_589409</name>
</gene>
<dbReference type="Proteomes" id="UP001201163">
    <property type="component" value="Unassembled WGS sequence"/>
</dbReference>
<dbReference type="PROSITE" id="PS00028">
    <property type="entry name" value="ZINC_FINGER_C2H2_1"/>
    <property type="match status" value="1"/>
</dbReference>
<keyword evidence="1" id="KW-0862">Zinc</keyword>
<organism evidence="3 4">
    <name type="scientific">Lactarius akahatsu</name>
    <dbReference type="NCBI Taxonomy" id="416441"/>
    <lineage>
        <taxon>Eukaryota</taxon>
        <taxon>Fungi</taxon>
        <taxon>Dikarya</taxon>
        <taxon>Basidiomycota</taxon>
        <taxon>Agaricomycotina</taxon>
        <taxon>Agaricomycetes</taxon>
        <taxon>Russulales</taxon>
        <taxon>Russulaceae</taxon>
        <taxon>Lactarius</taxon>
    </lineage>
</organism>
<comment type="caution">
    <text evidence="3">The sequence shown here is derived from an EMBL/GenBank/DDBJ whole genome shotgun (WGS) entry which is preliminary data.</text>
</comment>
<keyword evidence="1" id="KW-0479">Metal-binding</keyword>
<keyword evidence="4" id="KW-1185">Reference proteome</keyword>
<dbReference type="InterPro" id="IPR013087">
    <property type="entry name" value="Znf_C2H2_type"/>
</dbReference>
<dbReference type="EMBL" id="JAKELL010000023">
    <property type="protein sequence ID" value="KAH8992179.1"/>
    <property type="molecule type" value="Genomic_DNA"/>
</dbReference>
<evidence type="ECO:0000259" key="2">
    <source>
        <dbReference type="PROSITE" id="PS50157"/>
    </source>
</evidence>
<reference evidence="3" key="1">
    <citation type="submission" date="2022-01" db="EMBL/GenBank/DDBJ databases">
        <title>Comparative genomics reveals a dynamic genome evolution in the ectomycorrhizal milk-cap (Lactarius) mushrooms.</title>
        <authorList>
            <consortium name="DOE Joint Genome Institute"/>
            <person name="Lebreton A."/>
            <person name="Tang N."/>
            <person name="Kuo A."/>
            <person name="LaButti K."/>
            <person name="Drula E."/>
            <person name="Barry K."/>
            <person name="Clum A."/>
            <person name="Lipzen A."/>
            <person name="Mousain D."/>
            <person name="Ng V."/>
            <person name="Wang R."/>
            <person name="Wang X."/>
            <person name="Dai Y."/>
            <person name="Henrissat B."/>
            <person name="Grigoriev I.V."/>
            <person name="Guerin-Laguette A."/>
            <person name="Yu F."/>
            <person name="Martin F.M."/>
        </authorList>
    </citation>
    <scope>NUCLEOTIDE SEQUENCE</scope>
    <source>
        <strain evidence="3">QP</strain>
    </source>
</reference>
<dbReference type="AlphaFoldDB" id="A0AAD4QB30"/>
<name>A0AAD4QB30_9AGAM</name>
<protein>
    <recommendedName>
        <fullName evidence="2">C2H2-type domain-containing protein</fullName>
    </recommendedName>
</protein>
<dbReference type="SMART" id="SM00355">
    <property type="entry name" value="ZnF_C2H2"/>
    <property type="match status" value="2"/>
</dbReference>
<sequence length="263" mass="29876">MYDPQVPRPLLQVGNNMWLNTMDFQNEHTAAYPNDPYPQCGPEATYENLSFDANTISRDDKALTMSSLGYAVAPAAPMKPSPIPLAPDVGTQDVPDFTFGSPPVAPFRGDLAYQQQWWPEQHSAHTLTPEVSQGYPTIPNQEPWEYDYSLVEAMEAQPHGHGVLHLGESERRSILRKHRYEPSYRIDGQDTRFTCTVENCGKNFSGEWEKSRHIKSMHRPPTIGCSKCNYKQSRKDLFSEHCKKRHPGESIEELRVQLDVSDA</sequence>
<evidence type="ECO:0000313" key="3">
    <source>
        <dbReference type="EMBL" id="KAH8992179.1"/>
    </source>
</evidence>
<proteinExistence type="predicted"/>